<feature type="domain" description="L-asparaginase N-terminal" evidence="11">
    <location>
        <begin position="7"/>
        <end position="199"/>
    </location>
</feature>
<dbReference type="SUPFAM" id="SSF53774">
    <property type="entry name" value="Glutaminase/Asparaginase"/>
    <property type="match status" value="1"/>
</dbReference>
<dbReference type="InterPro" id="IPR004550">
    <property type="entry name" value="AsnASE_II"/>
</dbReference>
<comment type="catalytic activity">
    <reaction evidence="5">
        <text>L-asparagine + H2O = L-aspartate + NH4(+)</text>
        <dbReference type="Rhea" id="RHEA:21016"/>
        <dbReference type="ChEBI" id="CHEBI:15377"/>
        <dbReference type="ChEBI" id="CHEBI:28938"/>
        <dbReference type="ChEBI" id="CHEBI:29991"/>
        <dbReference type="ChEBI" id="CHEBI:58048"/>
        <dbReference type="EC" id="3.5.1.1"/>
    </reaction>
</comment>
<dbReference type="EC" id="3.5.1.1" evidence="3"/>
<dbReference type="STRING" id="1196031.A361_08395"/>
<dbReference type="Pfam" id="PF17763">
    <property type="entry name" value="Asparaginase_C"/>
    <property type="match status" value="1"/>
</dbReference>
<dbReference type="InterPro" id="IPR040919">
    <property type="entry name" value="Asparaginase_C"/>
</dbReference>
<dbReference type="Pfam" id="PF00710">
    <property type="entry name" value="Asparaginase"/>
    <property type="match status" value="1"/>
</dbReference>
<sequence length="331" mass="36043">MKSKPTIKIIGTGGTIAGAGTSSTMTTGYQPGALSIDDLLKEVPDLVNIANLKVEQLFNIDSVDMTTERLLTLSKYINDILLDEEIDGVVITHGTDTLEETAYFLHLVIKSHKPVVIVGAVRPATAISADGPLNIYNGVKVACNQEAHGKGVLVVLNDRIGSARYITKMNATAVDSFKALEQGYIGSIVGGKVYFYYKDITYLHTTETIFDVSSISKLPKVSIIYTHQGDERYLYDAAVQADTKGIIVTTAGGYTISKEAEAGIHDAINKGVIVIRSSRLNTGIVSRTDMDNQHAYIVSESLNPPKARILLMLALNLTNDKNEIQQYFHIY</sequence>
<dbReference type="CDD" id="cd08964">
    <property type="entry name" value="L-asparaginase_II"/>
    <property type="match status" value="1"/>
</dbReference>
<dbReference type="PRINTS" id="PR00139">
    <property type="entry name" value="ASNGLNASE"/>
</dbReference>
<dbReference type="PIRSF" id="PIRSF001220">
    <property type="entry name" value="L-ASNase_gatD"/>
    <property type="match status" value="1"/>
</dbReference>
<dbReference type="Gene3D" id="3.40.50.1170">
    <property type="entry name" value="L-asparaginase, N-terminal domain"/>
    <property type="match status" value="1"/>
</dbReference>
<dbReference type="Gene3D" id="3.40.50.40">
    <property type="match status" value="1"/>
</dbReference>
<dbReference type="EMBL" id="CP015506">
    <property type="protein sequence ID" value="AND39135.1"/>
    <property type="molecule type" value="Genomic_DNA"/>
</dbReference>
<comment type="subunit">
    <text evidence="2">Homotetramer.</text>
</comment>
<evidence type="ECO:0000256" key="4">
    <source>
        <dbReference type="ARBA" id="ARBA00022801"/>
    </source>
</evidence>
<dbReference type="AlphaFoldDB" id="A0A161J0A7"/>
<accession>A0A161J0A7</accession>
<dbReference type="InterPro" id="IPR036152">
    <property type="entry name" value="Asp/glu_Ase-like_sf"/>
</dbReference>
<evidence type="ECO:0000313" key="14">
    <source>
        <dbReference type="Proteomes" id="UP000077856"/>
    </source>
</evidence>
<dbReference type="GO" id="GO:0004067">
    <property type="term" value="F:asparaginase activity"/>
    <property type="evidence" value="ECO:0007669"/>
    <property type="project" value="UniProtKB-UniRule"/>
</dbReference>
<feature type="active site" evidence="9">
    <location>
        <position position="95"/>
    </location>
</feature>
<evidence type="ECO:0000256" key="6">
    <source>
        <dbReference type="PIRSR" id="PIRSR001220-1"/>
    </source>
</evidence>
<dbReference type="KEGG" id="bon:A361_08395"/>
<feature type="active site" description="O-isoaspartyl threonine intermediate" evidence="6">
    <location>
        <position position="15"/>
    </location>
</feature>
<feature type="active site" evidence="8">
    <location>
        <position position="15"/>
    </location>
</feature>
<comment type="similarity">
    <text evidence="1 10">Belongs to the asparaginase 1 family.</text>
</comment>
<dbReference type="InterPro" id="IPR027475">
    <property type="entry name" value="Asparaginase/glutaminase_AS2"/>
</dbReference>
<evidence type="ECO:0000256" key="10">
    <source>
        <dbReference type="RuleBase" id="RU004456"/>
    </source>
</evidence>
<evidence type="ECO:0000256" key="2">
    <source>
        <dbReference type="ARBA" id="ARBA00011881"/>
    </source>
</evidence>
<dbReference type="eggNOG" id="COG0252">
    <property type="taxonomic scope" value="Bacteria"/>
</dbReference>
<evidence type="ECO:0000256" key="7">
    <source>
        <dbReference type="PIRSR" id="PIRSR001220-2"/>
    </source>
</evidence>
<proteinExistence type="inferred from homology"/>
<dbReference type="FunFam" id="3.40.50.1170:FF:000001">
    <property type="entry name" value="L-asparaginase 2"/>
    <property type="match status" value="1"/>
</dbReference>
<dbReference type="PROSITE" id="PS51732">
    <property type="entry name" value="ASN_GLN_ASE_3"/>
    <property type="match status" value="1"/>
</dbReference>
<dbReference type="RefSeq" id="WP_019381626.1">
    <property type="nucleotide sequence ID" value="NZ_CP015506.1"/>
</dbReference>
<name>A0A161J0A7_9BACI</name>
<dbReference type="Proteomes" id="UP000077856">
    <property type="component" value="Chromosome"/>
</dbReference>
<dbReference type="PANTHER" id="PTHR11707">
    <property type="entry name" value="L-ASPARAGINASE"/>
    <property type="match status" value="1"/>
</dbReference>
<dbReference type="PROSITE" id="PS00917">
    <property type="entry name" value="ASN_GLN_ASE_2"/>
    <property type="match status" value="1"/>
</dbReference>
<dbReference type="SMART" id="SM00870">
    <property type="entry name" value="Asparaginase"/>
    <property type="match status" value="1"/>
</dbReference>
<evidence type="ECO:0000256" key="5">
    <source>
        <dbReference type="ARBA" id="ARBA00049366"/>
    </source>
</evidence>
<evidence type="ECO:0000256" key="3">
    <source>
        <dbReference type="ARBA" id="ARBA00012920"/>
    </source>
</evidence>
<feature type="binding site" evidence="7">
    <location>
        <position position="62"/>
    </location>
    <ligand>
        <name>substrate</name>
    </ligand>
</feature>
<keyword evidence="4" id="KW-0378">Hydrolase</keyword>
<dbReference type="InterPro" id="IPR027474">
    <property type="entry name" value="L-asparaginase_N"/>
</dbReference>
<evidence type="ECO:0000259" key="12">
    <source>
        <dbReference type="Pfam" id="PF17763"/>
    </source>
</evidence>
<feature type="domain" description="Asparaginase/glutaminase C-terminal" evidence="12">
    <location>
        <begin position="220"/>
        <end position="328"/>
    </location>
</feature>
<evidence type="ECO:0000259" key="11">
    <source>
        <dbReference type="Pfam" id="PF00710"/>
    </source>
</evidence>
<feature type="binding site" evidence="7">
    <location>
        <begin position="95"/>
        <end position="96"/>
    </location>
    <ligand>
        <name>substrate</name>
    </ligand>
</feature>
<evidence type="ECO:0000256" key="8">
    <source>
        <dbReference type="PROSITE-ProRule" id="PRU10099"/>
    </source>
</evidence>
<dbReference type="InterPro" id="IPR020827">
    <property type="entry name" value="Asparaginase/glutaminase_AS1"/>
</dbReference>
<evidence type="ECO:0000256" key="9">
    <source>
        <dbReference type="PROSITE-ProRule" id="PRU10100"/>
    </source>
</evidence>
<dbReference type="PANTHER" id="PTHR11707:SF28">
    <property type="entry name" value="60 KDA LYSOPHOSPHOLIPASE"/>
    <property type="match status" value="1"/>
</dbReference>
<dbReference type="InterPro" id="IPR037152">
    <property type="entry name" value="L-asparaginase_N_sf"/>
</dbReference>
<evidence type="ECO:0000256" key="1">
    <source>
        <dbReference type="ARBA" id="ARBA00010518"/>
    </source>
</evidence>
<dbReference type="PIRSF" id="PIRSF500176">
    <property type="entry name" value="L_ASNase"/>
    <property type="match status" value="1"/>
</dbReference>
<organism evidence="13 14">
    <name type="scientific">Cytobacillus oceanisediminis 2691</name>
    <dbReference type="NCBI Taxonomy" id="1196031"/>
    <lineage>
        <taxon>Bacteria</taxon>
        <taxon>Bacillati</taxon>
        <taxon>Bacillota</taxon>
        <taxon>Bacilli</taxon>
        <taxon>Bacillales</taxon>
        <taxon>Bacillaceae</taxon>
        <taxon>Cytobacillus</taxon>
    </lineage>
</organism>
<dbReference type="GO" id="GO:0006528">
    <property type="term" value="P:asparagine metabolic process"/>
    <property type="evidence" value="ECO:0007669"/>
    <property type="project" value="InterPro"/>
</dbReference>
<gene>
    <name evidence="13" type="ORF">A361_08395</name>
</gene>
<dbReference type="InterPro" id="IPR027473">
    <property type="entry name" value="L-asparaginase_C"/>
</dbReference>
<dbReference type="InterPro" id="IPR006034">
    <property type="entry name" value="Asparaginase/glutaminase-like"/>
</dbReference>
<evidence type="ECO:0000313" key="13">
    <source>
        <dbReference type="EMBL" id="AND39135.1"/>
    </source>
</evidence>
<protein>
    <recommendedName>
        <fullName evidence="3">asparaginase</fullName>
        <ecNumber evidence="3">3.5.1.1</ecNumber>
    </recommendedName>
</protein>
<dbReference type="PROSITE" id="PS00144">
    <property type="entry name" value="ASN_GLN_ASE_1"/>
    <property type="match status" value="1"/>
</dbReference>
<dbReference type="NCBIfam" id="TIGR00520">
    <property type="entry name" value="asnASE_II"/>
    <property type="match status" value="1"/>
</dbReference>
<reference evidence="13 14" key="1">
    <citation type="submission" date="2016-04" db="EMBL/GenBank/DDBJ databases">
        <title>Complete genome sequence of Bacillus oceanisediminis strain 2691.</title>
        <authorList>
            <person name="Jeong H."/>
            <person name="Kim H.J."/>
            <person name="Lee D.-W."/>
        </authorList>
    </citation>
    <scope>NUCLEOTIDE SEQUENCE [LARGE SCALE GENOMIC DNA]</scope>
    <source>
        <strain evidence="13 14">2691</strain>
    </source>
</reference>